<feature type="region of interest" description="Disordered" evidence="3">
    <location>
        <begin position="983"/>
        <end position="1013"/>
    </location>
</feature>
<dbReference type="InterPro" id="IPR052779">
    <property type="entry name" value="WDR62"/>
</dbReference>
<dbReference type="InterPro" id="IPR001680">
    <property type="entry name" value="WD40_rpt"/>
</dbReference>
<dbReference type="InterPro" id="IPR036322">
    <property type="entry name" value="WD40_repeat_dom_sf"/>
</dbReference>
<organism evidence="4 5">
    <name type="scientific">Daldinia eschscholtzii</name>
    <dbReference type="NCBI Taxonomy" id="292717"/>
    <lineage>
        <taxon>Eukaryota</taxon>
        <taxon>Fungi</taxon>
        <taxon>Dikarya</taxon>
        <taxon>Ascomycota</taxon>
        <taxon>Pezizomycotina</taxon>
        <taxon>Sordariomycetes</taxon>
        <taxon>Xylariomycetidae</taxon>
        <taxon>Xylariales</taxon>
        <taxon>Hypoxylaceae</taxon>
        <taxon>Daldinia</taxon>
    </lineage>
</organism>
<name>A0AAX6MU73_9PEZI</name>
<dbReference type="EMBL" id="JBANMG010000003">
    <property type="protein sequence ID" value="KAK6955947.1"/>
    <property type="molecule type" value="Genomic_DNA"/>
</dbReference>
<dbReference type="SUPFAM" id="SSF50978">
    <property type="entry name" value="WD40 repeat-like"/>
    <property type="match status" value="2"/>
</dbReference>
<evidence type="ECO:0000256" key="2">
    <source>
        <dbReference type="ARBA" id="ARBA00022737"/>
    </source>
</evidence>
<gene>
    <name evidence="4" type="ORF">Daesc_003594</name>
</gene>
<feature type="compositionally biased region" description="Low complexity" evidence="3">
    <location>
        <begin position="830"/>
        <end position="841"/>
    </location>
</feature>
<dbReference type="AlphaFoldDB" id="A0AAX6MU73"/>
<comment type="caution">
    <text evidence="4">The sequence shown here is derived from an EMBL/GenBank/DDBJ whole genome shotgun (WGS) entry which is preliminary data.</text>
</comment>
<feature type="region of interest" description="Disordered" evidence="3">
    <location>
        <begin position="96"/>
        <end position="139"/>
    </location>
</feature>
<keyword evidence="2" id="KW-0677">Repeat</keyword>
<dbReference type="Pfam" id="PF00400">
    <property type="entry name" value="WD40"/>
    <property type="match status" value="2"/>
</dbReference>
<dbReference type="PANTHER" id="PTHR45589:SF1">
    <property type="entry name" value="WD REPEAT DOMAIN 62, ISOFORM G"/>
    <property type="match status" value="1"/>
</dbReference>
<feature type="compositionally biased region" description="Low complexity" evidence="3">
    <location>
        <begin position="804"/>
        <end position="817"/>
    </location>
</feature>
<feature type="compositionally biased region" description="Low complexity" evidence="3">
    <location>
        <begin position="96"/>
        <end position="107"/>
    </location>
</feature>
<protein>
    <submittedName>
        <fullName evidence="4">Uncharacterized protein</fullName>
    </submittedName>
</protein>
<feature type="compositionally biased region" description="Low complexity" evidence="3">
    <location>
        <begin position="883"/>
        <end position="895"/>
    </location>
</feature>
<sequence>MKMASTPSNRLKLTPSNSPFIPHPVRSPHRSKTSIDPRLSLKRVVGTTCAAPTGFDTVHSSFAYIAGGAVVVVDVNGAEYTQRFYRARPSAVPVYSTSPLPYSPSTSNQTPKANDSRNRASLRESTYNSLDWTESPTPSKTWTSRERIKAATCLALSKEGRFLAVGETGYAPRVLIFNLEDNSSDTPLVSISEHAFGVKAVAWSPDSKYLASLGTAHDGFIYIWKIDTKTGAAQLFQQNRCTSYIRGMVWVGNNLITFGVRHVKVWKIDEGQSASPLKQKFTGDSNLTNQQHQKTLPGRNVILNDMIEATFACGVAIDDTRAIICSETGDVCLFDDTDKQMRLTNVLESGFVTTCVTIRGGVAYLGGKSGNLATIDLAAFMKCDQNALRTNIGSFEGLLALGFLNDNMVTVDAKRSIHIWGLNKDPDTLDLENPPIPIPGHQESILGVEALRRPIEVDADFFSWSASGQVILWDVEGKIKCSFQVPLEEANFEEEPDFVNQLNLVRATEGGKYFVTGDKLGIVKIIEFSTLNCVATMKAHASDCQFITTFEDDSKFVIATCGRDRTAQLFHRTATGEFKHFQTLEFATRVVQVLVPAADKVITCSLDRTLQVHELIEKDGEPDVMAAISSKTLPLKASPSSMTMGADDKSLLVSLLDRTISLFDLENGKLVNSFKCTDEGGTESVVLDSLTARPAFDKEPAFVVGVSNTDKSIRIYDAQTGTFLDREWGHTEAINGVTLVEEEDGKLKVVSVGSDGTLMIWEMDLQDPAWGAARELSLTKDNSVVSRPALRRVLSKAELAEFQRSSPSAAGRRSPPRTLNKKRSMHNMVSTPSSKTPTATPQACPTLAISGDTPTRRPSGDSRGGSPPSSPKAKVKRQPSLPTLNSTKTKSNNNLRGFGSLTMATEQACRTLRTYRRKLASSDPISQEVLAELDQELRLTSVALGERATRSQALSDTMLSGLLDQYSERLVALLDEKLRIGYRGSSDQEPDSPGILPGKRPGSSGGESSAGSA</sequence>
<dbReference type="PROSITE" id="PS00678">
    <property type="entry name" value="WD_REPEATS_1"/>
    <property type="match status" value="1"/>
</dbReference>
<keyword evidence="1" id="KW-0853">WD repeat</keyword>
<dbReference type="Proteomes" id="UP001369815">
    <property type="component" value="Unassembled WGS sequence"/>
</dbReference>
<feature type="compositionally biased region" description="Polar residues" evidence="3">
    <location>
        <begin position="123"/>
        <end position="139"/>
    </location>
</feature>
<evidence type="ECO:0000313" key="5">
    <source>
        <dbReference type="Proteomes" id="UP001369815"/>
    </source>
</evidence>
<evidence type="ECO:0000313" key="4">
    <source>
        <dbReference type="EMBL" id="KAK6955947.1"/>
    </source>
</evidence>
<reference evidence="4 5" key="1">
    <citation type="journal article" date="2024" name="Front Chem Biol">
        <title>Unveiling the potential of Daldinia eschscholtzii MFLUCC 19-0629 through bioactivity and bioinformatics studies for enhanced sustainable agriculture production.</title>
        <authorList>
            <person name="Brooks S."/>
            <person name="Weaver J.A."/>
            <person name="Klomchit A."/>
            <person name="Alharthi S.A."/>
            <person name="Onlamun T."/>
            <person name="Nurani R."/>
            <person name="Vong T.K."/>
            <person name="Alberti F."/>
            <person name="Greco C."/>
        </authorList>
    </citation>
    <scope>NUCLEOTIDE SEQUENCE [LARGE SCALE GENOMIC DNA]</scope>
    <source>
        <strain evidence="4">MFLUCC 19-0629</strain>
    </source>
</reference>
<feature type="compositionally biased region" description="Polar residues" evidence="3">
    <location>
        <begin position="1"/>
        <end position="19"/>
    </location>
</feature>
<feature type="region of interest" description="Disordered" evidence="3">
    <location>
        <begin position="799"/>
        <end position="898"/>
    </location>
</feature>
<dbReference type="PANTHER" id="PTHR45589">
    <property type="entry name" value="WD REPEAT DOMAIN 62, ISOFORM G"/>
    <property type="match status" value="1"/>
</dbReference>
<proteinExistence type="predicted"/>
<feature type="region of interest" description="Disordered" evidence="3">
    <location>
        <begin position="1"/>
        <end position="33"/>
    </location>
</feature>
<evidence type="ECO:0000256" key="3">
    <source>
        <dbReference type="SAM" id="MobiDB-lite"/>
    </source>
</evidence>
<dbReference type="InterPro" id="IPR015943">
    <property type="entry name" value="WD40/YVTN_repeat-like_dom_sf"/>
</dbReference>
<keyword evidence="5" id="KW-1185">Reference proteome</keyword>
<dbReference type="SMART" id="SM00320">
    <property type="entry name" value="WD40"/>
    <property type="match status" value="6"/>
</dbReference>
<accession>A0AAX6MU73</accession>
<dbReference type="Gene3D" id="2.130.10.10">
    <property type="entry name" value="YVTN repeat-like/Quinoprotein amine dehydrogenase"/>
    <property type="match status" value="3"/>
</dbReference>
<evidence type="ECO:0000256" key="1">
    <source>
        <dbReference type="ARBA" id="ARBA00022574"/>
    </source>
</evidence>
<dbReference type="InterPro" id="IPR019775">
    <property type="entry name" value="WD40_repeat_CS"/>
</dbReference>